<accession>A0A1R0Y1A7</accession>
<evidence type="ECO:0000313" key="1">
    <source>
        <dbReference type="EMBL" id="OMD41121.1"/>
    </source>
</evidence>
<dbReference type="AlphaFoldDB" id="A0A1R0Y1A7"/>
<evidence type="ECO:0000313" key="2">
    <source>
        <dbReference type="Proteomes" id="UP000187439"/>
    </source>
</evidence>
<dbReference type="EMBL" id="MPTC01000008">
    <property type="protein sequence ID" value="OMD41121.1"/>
    <property type="molecule type" value="Genomic_DNA"/>
</dbReference>
<name>A0A1R0Y1A7_9BACL</name>
<protein>
    <submittedName>
        <fullName evidence="1">Uncharacterized protein</fullName>
    </submittedName>
</protein>
<reference evidence="1 2" key="1">
    <citation type="submission" date="2016-10" db="EMBL/GenBank/DDBJ databases">
        <title>Paenibacillus species isolates.</title>
        <authorList>
            <person name="Beno S.M."/>
        </authorList>
    </citation>
    <scope>NUCLEOTIDE SEQUENCE [LARGE SCALE GENOMIC DNA]</scope>
    <source>
        <strain evidence="1 2">FSL H7-0710</strain>
    </source>
</reference>
<dbReference type="Proteomes" id="UP000187439">
    <property type="component" value="Unassembled WGS sequence"/>
</dbReference>
<proteinExistence type="predicted"/>
<sequence>MGQLKVRFTIEHHDEQCSFTLLSDLQEHSFSEVLLNRLNDFEIRLKRAAADIWLQQKLGRDHPSNYQITMAQNNPTSDITD</sequence>
<organism evidence="1 2">
    <name type="scientific">Paenibacillus odorifer</name>
    <dbReference type="NCBI Taxonomy" id="189426"/>
    <lineage>
        <taxon>Bacteria</taxon>
        <taxon>Bacillati</taxon>
        <taxon>Bacillota</taxon>
        <taxon>Bacilli</taxon>
        <taxon>Bacillales</taxon>
        <taxon>Paenibacillaceae</taxon>
        <taxon>Paenibacillus</taxon>
    </lineage>
</organism>
<gene>
    <name evidence="1" type="ORF">BSK52_11870</name>
</gene>
<comment type="caution">
    <text evidence="1">The sequence shown here is derived from an EMBL/GenBank/DDBJ whole genome shotgun (WGS) entry which is preliminary data.</text>
</comment>